<feature type="region of interest" description="Disordered" evidence="1">
    <location>
        <begin position="121"/>
        <end position="140"/>
    </location>
</feature>
<feature type="domain" description="Ribosome maturation protein SDO1/SBDS N-terminal" evidence="2">
    <location>
        <begin position="8"/>
        <end position="102"/>
    </location>
</feature>
<dbReference type="EMBL" id="BRPK01000001">
    <property type="protein sequence ID" value="GLB34065.1"/>
    <property type="molecule type" value="Genomic_DNA"/>
</dbReference>
<keyword evidence="4" id="KW-1185">Reference proteome</keyword>
<dbReference type="Pfam" id="PF01172">
    <property type="entry name" value="SBDS_N"/>
    <property type="match status" value="1"/>
</dbReference>
<reference evidence="3" key="1">
    <citation type="submission" date="2022-07" db="EMBL/GenBank/DDBJ databases">
        <title>The genome of Lyophyllum shimeji provides insight into the initial evolution of ectomycorrhizal fungal genome.</title>
        <authorList>
            <person name="Kobayashi Y."/>
            <person name="Shibata T."/>
            <person name="Hirakawa H."/>
            <person name="Shigenobu S."/>
            <person name="Nishiyama T."/>
            <person name="Yamada A."/>
            <person name="Hasebe M."/>
            <person name="Kawaguchi M."/>
        </authorList>
    </citation>
    <scope>NUCLEOTIDE SEQUENCE</scope>
    <source>
        <strain evidence="3">AT787</strain>
    </source>
</reference>
<evidence type="ECO:0000313" key="3">
    <source>
        <dbReference type="EMBL" id="GLB34065.1"/>
    </source>
</evidence>
<dbReference type="OrthoDB" id="2567806at2759"/>
<dbReference type="SUPFAM" id="SSF89895">
    <property type="entry name" value="FYSH domain"/>
    <property type="match status" value="1"/>
</dbReference>
<comment type="caution">
    <text evidence="3">The sequence shown here is derived from an EMBL/GenBank/DDBJ whole genome shotgun (WGS) entry which is preliminary data.</text>
</comment>
<name>A0A9P3PDP8_LYOSH</name>
<proteinExistence type="predicted"/>
<organism evidence="3 4">
    <name type="scientific">Lyophyllum shimeji</name>
    <name type="common">Hon-shimeji</name>
    <name type="synonym">Tricholoma shimeji</name>
    <dbReference type="NCBI Taxonomy" id="47721"/>
    <lineage>
        <taxon>Eukaryota</taxon>
        <taxon>Fungi</taxon>
        <taxon>Dikarya</taxon>
        <taxon>Basidiomycota</taxon>
        <taxon>Agaricomycotina</taxon>
        <taxon>Agaricomycetes</taxon>
        <taxon>Agaricomycetidae</taxon>
        <taxon>Agaricales</taxon>
        <taxon>Tricholomatineae</taxon>
        <taxon>Lyophyllaceae</taxon>
        <taxon>Lyophyllum</taxon>
    </lineage>
</organism>
<accession>A0A9P3PDP8</accession>
<evidence type="ECO:0000256" key="1">
    <source>
        <dbReference type="SAM" id="MobiDB-lite"/>
    </source>
</evidence>
<dbReference type="InterPro" id="IPR036786">
    <property type="entry name" value="Ribosome_mat_SBDS_N_sf"/>
</dbReference>
<dbReference type="Proteomes" id="UP001063166">
    <property type="component" value="Unassembled WGS sequence"/>
</dbReference>
<sequence>MPQTKAITKVVYHPDPKTTDEYTLIVNVPEYKKWKAGVRVSDTSLPLVEVVDSFKVYHSNQGHTGLLYTPSQQQLDTHFGTHNENDVVKIVLEKGLVQQSDRIESGTAIFNAARGRGAAQGMTKAGVSDYDQRPLVTRSK</sequence>
<evidence type="ECO:0000313" key="4">
    <source>
        <dbReference type="Proteomes" id="UP001063166"/>
    </source>
</evidence>
<evidence type="ECO:0000259" key="2">
    <source>
        <dbReference type="Pfam" id="PF01172"/>
    </source>
</evidence>
<protein>
    <submittedName>
        <fullName evidence="3">DUF1960-domain-containing protein</fullName>
    </submittedName>
</protein>
<dbReference type="Gene3D" id="3.30.1250.10">
    <property type="entry name" value="Ribosome maturation protein SBDS, N-terminal domain"/>
    <property type="match status" value="1"/>
</dbReference>
<dbReference type="AlphaFoldDB" id="A0A9P3PDP8"/>
<dbReference type="InterPro" id="IPR019783">
    <property type="entry name" value="SDO1/SBDS_N"/>
</dbReference>
<gene>
    <name evidence="3" type="ORF">LshimejAT787_0109490</name>
</gene>